<dbReference type="EMBL" id="BARS01050980">
    <property type="protein sequence ID" value="GAG52691.1"/>
    <property type="molecule type" value="Genomic_DNA"/>
</dbReference>
<sequence length="236" mass="27748">NQLKEYMNKQPQSFFQIVLDDSGEIRGFFGVIFSDPNTLRMFGPFATDMENEWEEIAETFFKNILKKCQLWKDIKLRVAFTPKNKLLKRFYKAHGFVQYNAERTMVLEEHEWQRKRSEINALKRGSVEIRPYRDTDFPDFLNIHPKGAYFNAPYIVQNLNDLHSLIMAVLDDRVVGYVYYEDFKADGFTDICFLNVSQSAQNKRIGTKLIEKAIEDSFKKSKIKKIEISVRVDNTA</sequence>
<protein>
    <recommendedName>
        <fullName evidence="1">N-acetyltransferase domain-containing protein</fullName>
    </recommendedName>
</protein>
<dbReference type="Pfam" id="PF00583">
    <property type="entry name" value="Acetyltransf_1"/>
    <property type="match status" value="1"/>
</dbReference>
<evidence type="ECO:0000259" key="1">
    <source>
        <dbReference type="PROSITE" id="PS51186"/>
    </source>
</evidence>
<feature type="domain" description="N-acetyltransferase" evidence="1">
    <location>
        <begin position="127"/>
        <end position="236"/>
    </location>
</feature>
<name>X0ZX99_9ZZZZ</name>
<dbReference type="InterPro" id="IPR000182">
    <property type="entry name" value="GNAT_dom"/>
</dbReference>
<dbReference type="GO" id="GO:0016747">
    <property type="term" value="F:acyltransferase activity, transferring groups other than amino-acyl groups"/>
    <property type="evidence" value="ECO:0007669"/>
    <property type="project" value="InterPro"/>
</dbReference>
<dbReference type="SUPFAM" id="SSF55729">
    <property type="entry name" value="Acyl-CoA N-acyltransferases (Nat)"/>
    <property type="match status" value="1"/>
</dbReference>
<evidence type="ECO:0000313" key="2">
    <source>
        <dbReference type="EMBL" id="GAG52691.1"/>
    </source>
</evidence>
<accession>X0ZX99</accession>
<feature type="non-terminal residue" evidence="2">
    <location>
        <position position="236"/>
    </location>
</feature>
<comment type="caution">
    <text evidence="2">The sequence shown here is derived from an EMBL/GenBank/DDBJ whole genome shotgun (WGS) entry which is preliminary data.</text>
</comment>
<reference evidence="2" key="1">
    <citation type="journal article" date="2014" name="Front. Microbiol.">
        <title>High frequency of phylogenetically diverse reductive dehalogenase-homologous genes in deep subseafloor sedimentary metagenomes.</title>
        <authorList>
            <person name="Kawai M."/>
            <person name="Futagami T."/>
            <person name="Toyoda A."/>
            <person name="Takaki Y."/>
            <person name="Nishi S."/>
            <person name="Hori S."/>
            <person name="Arai W."/>
            <person name="Tsubouchi T."/>
            <person name="Morono Y."/>
            <person name="Uchiyama I."/>
            <person name="Ito T."/>
            <person name="Fujiyama A."/>
            <person name="Inagaki F."/>
            <person name="Takami H."/>
        </authorList>
    </citation>
    <scope>NUCLEOTIDE SEQUENCE</scope>
    <source>
        <strain evidence="2">Expedition CK06-06</strain>
    </source>
</reference>
<dbReference type="AlphaFoldDB" id="X0ZX99"/>
<gene>
    <name evidence="2" type="ORF">S01H1_76008</name>
</gene>
<feature type="non-terminal residue" evidence="2">
    <location>
        <position position="1"/>
    </location>
</feature>
<dbReference type="PROSITE" id="PS51186">
    <property type="entry name" value="GNAT"/>
    <property type="match status" value="1"/>
</dbReference>
<dbReference type="InterPro" id="IPR016181">
    <property type="entry name" value="Acyl_CoA_acyltransferase"/>
</dbReference>
<dbReference type="CDD" id="cd04301">
    <property type="entry name" value="NAT_SF"/>
    <property type="match status" value="1"/>
</dbReference>
<organism evidence="2">
    <name type="scientific">marine sediment metagenome</name>
    <dbReference type="NCBI Taxonomy" id="412755"/>
    <lineage>
        <taxon>unclassified sequences</taxon>
        <taxon>metagenomes</taxon>
        <taxon>ecological metagenomes</taxon>
    </lineage>
</organism>
<dbReference type="Gene3D" id="3.40.630.30">
    <property type="match status" value="1"/>
</dbReference>
<proteinExistence type="predicted"/>